<feature type="compositionally biased region" description="Polar residues" evidence="1">
    <location>
        <begin position="157"/>
        <end position="180"/>
    </location>
</feature>
<feature type="compositionally biased region" description="Low complexity" evidence="1">
    <location>
        <begin position="63"/>
        <end position="77"/>
    </location>
</feature>
<accession>A0A164ZJN0</accession>
<protein>
    <submittedName>
        <fullName evidence="2">Uncharacterized protein</fullName>
    </submittedName>
</protein>
<feature type="region of interest" description="Disordered" evidence="1">
    <location>
        <begin position="38"/>
        <end position="180"/>
    </location>
</feature>
<feature type="compositionally biased region" description="Basic and acidic residues" evidence="1">
    <location>
        <begin position="47"/>
        <end position="61"/>
    </location>
</feature>
<evidence type="ECO:0000256" key="1">
    <source>
        <dbReference type="SAM" id="MobiDB-lite"/>
    </source>
</evidence>
<feature type="compositionally biased region" description="Basic and acidic residues" evidence="1">
    <location>
        <begin position="764"/>
        <end position="777"/>
    </location>
</feature>
<feature type="region of interest" description="Disordered" evidence="1">
    <location>
        <begin position="385"/>
        <end position="408"/>
    </location>
</feature>
<feature type="compositionally biased region" description="Acidic residues" evidence="1">
    <location>
        <begin position="741"/>
        <end position="751"/>
    </location>
</feature>
<name>A0A164ZJN0_9AGAM</name>
<feature type="region of interest" description="Disordered" evidence="1">
    <location>
        <begin position="538"/>
        <end position="558"/>
    </location>
</feature>
<feature type="region of interest" description="Disordered" evidence="1">
    <location>
        <begin position="251"/>
        <end position="310"/>
    </location>
</feature>
<dbReference type="AlphaFoldDB" id="A0A164ZJN0"/>
<feature type="compositionally biased region" description="Acidic residues" evidence="1">
    <location>
        <begin position="539"/>
        <end position="549"/>
    </location>
</feature>
<feature type="region of interest" description="Disordered" evidence="1">
    <location>
        <begin position="336"/>
        <end position="373"/>
    </location>
</feature>
<feature type="compositionally biased region" description="Low complexity" evidence="1">
    <location>
        <begin position="263"/>
        <end position="286"/>
    </location>
</feature>
<dbReference type="OrthoDB" id="2564267at2759"/>
<evidence type="ECO:0000313" key="3">
    <source>
        <dbReference type="Proteomes" id="UP000076722"/>
    </source>
</evidence>
<reference evidence="2 3" key="1">
    <citation type="journal article" date="2016" name="Mol. Biol. Evol.">
        <title>Comparative Genomics of Early-Diverging Mushroom-Forming Fungi Provides Insights into the Origins of Lignocellulose Decay Capabilities.</title>
        <authorList>
            <person name="Nagy L.G."/>
            <person name="Riley R."/>
            <person name="Tritt A."/>
            <person name="Adam C."/>
            <person name="Daum C."/>
            <person name="Floudas D."/>
            <person name="Sun H."/>
            <person name="Yadav J.S."/>
            <person name="Pangilinan J."/>
            <person name="Larsson K.H."/>
            <person name="Matsuura K."/>
            <person name="Barry K."/>
            <person name="Labutti K."/>
            <person name="Kuo R."/>
            <person name="Ohm R.A."/>
            <person name="Bhattacharya S.S."/>
            <person name="Shirouzu T."/>
            <person name="Yoshinaga Y."/>
            <person name="Martin F.M."/>
            <person name="Grigoriev I.V."/>
            <person name="Hibbett D.S."/>
        </authorList>
    </citation>
    <scope>NUCLEOTIDE SEQUENCE [LARGE SCALE GENOMIC DNA]</scope>
    <source>
        <strain evidence="2 3">HHB9708</strain>
    </source>
</reference>
<feature type="compositionally biased region" description="Basic and acidic residues" evidence="1">
    <location>
        <begin position="679"/>
        <end position="689"/>
    </location>
</feature>
<dbReference type="Proteomes" id="UP000076722">
    <property type="component" value="Unassembled WGS sequence"/>
</dbReference>
<gene>
    <name evidence="2" type="ORF">SISNIDRAFT_196248</name>
</gene>
<feature type="region of interest" description="Disordered" evidence="1">
    <location>
        <begin position="676"/>
        <end position="865"/>
    </location>
</feature>
<proteinExistence type="predicted"/>
<dbReference type="EMBL" id="KV419396">
    <property type="protein sequence ID" value="KZS97789.1"/>
    <property type="molecule type" value="Genomic_DNA"/>
</dbReference>
<dbReference type="STRING" id="1314777.A0A164ZJN0"/>
<feature type="compositionally biased region" description="Acidic residues" evidence="1">
    <location>
        <begin position="99"/>
        <end position="116"/>
    </location>
</feature>
<keyword evidence="3" id="KW-1185">Reference proteome</keyword>
<organism evidence="2 3">
    <name type="scientific">Sistotremastrum niveocremeum HHB9708</name>
    <dbReference type="NCBI Taxonomy" id="1314777"/>
    <lineage>
        <taxon>Eukaryota</taxon>
        <taxon>Fungi</taxon>
        <taxon>Dikarya</taxon>
        <taxon>Basidiomycota</taxon>
        <taxon>Agaricomycotina</taxon>
        <taxon>Agaricomycetes</taxon>
        <taxon>Sistotremastrales</taxon>
        <taxon>Sistotremastraceae</taxon>
        <taxon>Sertulicium</taxon>
        <taxon>Sertulicium niveocremeum</taxon>
    </lineage>
</organism>
<sequence length="985" mass="108267">MAAFSRLQLAAALLEYDNDASNPNAQWRSANDSAIFSHLRRRNLNPKSKELRVSGEGRRSTDNSSSRNAPSPRSSQAFESRRSRMSSVDMLHNPFGGDIVEEEDDHPPVVEEEPEVDLASWGLDSFMPAKPKEKPRRKTVRSKTAPAPLPNPHSPVGGTSQFPDSRRSNPVQTSTLRTQSLTYDDFGVGALTPAGLRPSSDSPNLPHRRVQSMNLDQLASRELNFRSLQEGARRKSFGSRLDAEYTDNAPQFAHPSSLIAGHPDSSPRNRSPSFSPQLVPFPSSSEPVEETEEPHNPFALPPPPPERASRFDPKVVEHARTASNATRVSRIMHQDIEGRTHSESSGSPHTSGFRVENEPSGSRLSGQIVDGDIRDRRESAISQLQIEARSQSPIVADAQRPQNNRRDSRLASRIELMRPKVLIMPAPLRPANSTPDDLQTVRDGFAVSKDGPPLPPGAKTAVRPGIRPLSTSLSASMSRIPLASDSFSTNPRLSMSLSQLTFRNSLMVGGQRDVAYADIDAALPRALEDGVQIEAPPIAEEDIGLEPEPEPDRAPGKLYGRSLIDDLENRKASMRAKQRVFTGDQRPSMMERGSLQRRNTLIDPAEFETKGANPVVQPVKPALNRTSSFGKPLVQLDDSEAPARGSRMIKSSSVFGVDTLWEREMAKLKEIEAVEAAAEEERARLEAQKAARRAKKGKGKAEPVLRQEPPSNAQPPRISEEPPVLPQVQLTKPKSTPVLDSDSDSDDESDDPSDRISRLGVDAKQWHAGDSDEERRPLPTVRQLPSQRAPQSDDDDEDMPLAAHLARAKQRPRMARTNADDSDEEDEPLAAMVQRAKGQKTASEAEISPSTLLPPIPQVADGDDDDDIPLALKRQSSMPLSALQSTNSQVDEDDLPLGLKQNPQRGQQFLLAQQQHQQMMMQAQLRHSFAFGPPSSLLSAQMGPYGPTLSPMMMPPAPQPFMPMAPQVNEAGKYGRVDQWRRGVE</sequence>
<evidence type="ECO:0000313" key="2">
    <source>
        <dbReference type="EMBL" id="KZS97789.1"/>
    </source>
</evidence>